<dbReference type="Pfam" id="PF04248">
    <property type="entry name" value="NTP_transf_9"/>
    <property type="match status" value="1"/>
</dbReference>
<dbReference type="Gene3D" id="2.170.150.40">
    <property type="entry name" value="Domain of unknown function (DUF427)"/>
    <property type="match status" value="1"/>
</dbReference>
<evidence type="ECO:0000313" key="3">
    <source>
        <dbReference type="Proteomes" id="UP001298593"/>
    </source>
</evidence>
<dbReference type="PANTHER" id="PTHR34310">
    <property type="entry name" value="DUF427 DOMAIN PROTEIN (AFU_ORTHOLOGUE AFUA_3G02220)"/>
    <property type="match status" value="1"/>
</dbReference>
<organism evidence="2 3">
    <name type="scientific">[Mycobacterium] nativiensis</name>
    <dbReference type="NCBI Taxonomy" id="2855503"/>
    <lineage>
        <taxon>Bacteria</taxon>
        <taxon>Bacillati</taxon>
        <taxon>Actinomycetota</taxon>
        <taxon>Actinomycetes</taxon>
        <taxon>Mycobacteriales</taxon>
        <taxon>Mycobacteriaceae</taxon>
        <taxon>Mycolicibacter</taxon>
    </lineage>
</organism>
<reference evidence="2 3" key="1">
    <citation type="submission" date="2023-12" db="EMBL/GenBank/DDBJ databases">
        <title>Description of new species of Mycobacterium terrae complex isolated from sewage at the Sao Paulo Zoological Park Foundation in Brazil.</title>
        <authorList>
            <person name="Romagnoli C.L."/>
            <person name="Conceicao E.C."/>
            <person name="Machado E."/>
            <person name="Barreto L.B.P.F."/>
            <person name="Sharma A."/>
            <person name="Silva N.M."/>
            <person name="Marques L.E."/>
            <person name="Juliana M.A."/>
            <person name="Lourenco M.C.S."/>
            <person name="Digiampietri L.A."/>
            <person name="Suffys P.N."/>
            <person name="Viana-Niero C."/>
        </authorList>
    </citation>
    <scope>NUCLEOTIDE SEQUENCE [LARGE SCALE GENOMIC DNA]</scope>
    <source>
        <strain evidence="2 3">MYC340</strain>
    </source>
</reference>
<dbReference type="InterPro" id="IPR007361">
    <property type="entry name" value="DUF427"/>
</dbReference>
<proteinExistence type="predicted"/>
<name>A0ABU5XZE9_9MYCO</name>
<feature type="domain" description="DUF427" evidence="1">
    <location>
        <begin position="2"/>
        <end position="88"/>
    </location>
</feature>
<sequence length="122" mass="13779">MIRAVWNGTVLAETPRTVRLEGNHYFPPESVHREHLSDSPTKSVCPWKGLARYYNVTANGEVNPNAAWYYPRPSPLARRIKNHVAFWNGVTVDGEPEGERHGVAHRLAEWVGATMTRCDGRS</sequence>
<evidence type="ECO:0000313" key="2">
    <source>
        <dbReference type="EMBL" id="MEB3033374.1"/>
    </source>
</evidence>
<dbReference type="Proteomes" id="UP001298593">
    <property type="component" value="Unassembled WGS sequence"/>
</dbReference>
<dbReference type="RefSeq" id="WP_329780173.1">
    <property type="nucleotide sequence ID" value="NZ_JAYJJU010000018.1"/>
</dbReference>
<protein>
    <submittedName>
        <fullName evidence="2">DUF427 domain-containing protein</fullName>
    </submittedName>
</protein>
<keyword evidence="3" id="KW-1185">Reference proteome</keyword>
<comment type="caution">
    <text evidence="2">The sequence shown here is derived from an EMBL/GenBank/DDBJ whole genome shotgun (WGS) entry which is preliminary data.</text>
</comment>
<evidence type="ECO:0000259" key="1">
    <source>
        <dbReference type="Pfam" id="PF04248"/>
    </source>
</evidence>
<dbReference type="EMBL" id="JAYJJU010000018">
    <property type="protein sequence ID" value="MEB3033374.1"/>
    <property type="molecule type" value="Genomic_DNA"/>
</dbReference>
<dbReference type="InterPro" id="IPR038694">
    <property type="entry name" value="DUF427_sf"/>
</dbReference>
<dbReference type="PANTHER" id="PTHR34310:SF5">
    <property type="entry name" value="DUF427 DOMAIN PROTEIN (AFU_ORTHOLOGUE AFUA_3G02220)"/>
    <property type="match status" value="1"/>
</dbReference>
<gene>
    <name evidence="2" type="ORF">KV113_17620</name>
</gene>
<accession>A0ABU5XZE9</accession>